<protein>
    <submittedName>
        <fullName evidence="3">Copper-binding protein</fullName>
    </submittedName>
</protein>
<organism evidence="3 4">
    <name type="scientific">Citrobacter murliniae</name>
    <dbReference type="NCBI Taxonomy" id="67829"/>
    <lineage>
        <taxon>Bacteria</taxon>
        <taxon>Pseudomonadati</taxon>
        <taxon>Pseudomonadota</taxon>
        <taxon>Gammaproteobacteria</taxon>
        <taxon>Enterobacterales</taxon>
        <taxon>Enterobacteriaceae</taxon>
        <taxon>Citrobacter</taxon>
        <taxon>Citrobacter freundii complex</taxon>
    </lineage>
</organism>
<feature type="chain" id="PRO_5045306056" evidence="2">
    <location>
        <begin position="21"/>
        <end position="108"/>
    </location>
</feature>
<accession>A0ABY2PYH8</accession>
<dbReference type="RefSeq" id="WP_048221906.1">
    <property type="nucleotide sequence ID" value="NZ_QFVP01000002.1"/>
</dbReference>
<keyword evidence="2" id="KW-0732">Signal</keyword>
<sequence length="108" mass="11962">MNKISSFLAIAFFISAGVNAAESSGTHQQAATAHQMMNNSDAPAHQKMAQAHEIQAYNSKSRQTIAPSFSQMNEHEQAMVVHQSMNNSHSYSHELQAEKHRERIPTQG</sequence>
<evidence type="ECO:0000256" key="2">
    <source>
        <dbReference type="SAM" id="SignalP"/>
    </source>
</evidence>
<gene>
    <name evidence="3" type="ORF">DJ535_04750</name>
</gene>
<evidence type="ECO:0000313" key="4">
    <source>
        <dbReference type="Proteomes" id="UP000306790"/>
    </source>
</evidence>
<keyword evidence="4" id="KW-1185">Reference proteome</keyword>
<comment type="caution">
    <text evidence="3">The sequence shown here is derived from an EMBL/GenBank/DDBJ whole genome shotgun (WGS) entry which is preliminary data.</text>
</comment>
<evidence type="ECO:0000313" key="3">
    <source>
        <dbReference type="EMBL" id="THE41490.1"/>
    </source>
</evidence>
<feature type="region of interest" description="Disordered" evidence="1">
    <location>
        <begin position="87"/>
        <end position="108"/>
    </location>
</feature>
<feature type="signal peptide" evidence="2">
    <location>
        <begin position="1"/>
        <end position="20"/>
    </location>
</feature>
<dbReference type="EMBL" id="QFVP01000002">
    <property type="protein sequence ID" value="THE41490.1"/>
    <property type="molecule type" value="Genomic_DNA"/>
</dbReference>
<feature type="compositionally biased region" description="Basic and acidic residues" evidence="1">
    <location>
        <begin position="91"/>
        <end position="108"/>
    </location>
</feature>
<proteinExistence type="predicted"/>
<reference evidence="3 4" key="1">
    <citation type="submission" date="2018-05" db="EMBL/GenBank/DDBJ databases">
        <title>Isolation and genomic analyses of lactose-positive bacteria from faecal samples of preterm neonates.</title>
        <authorList>
            <person name="Chen Y."/>
            <person name="Brook T.C."/>
            <person name="O'Neill I."/>
            <person name="Soe C.Z."/>
            <person name="Hall L.J."/>
            <person name="Hoyles L."/>
        </authorList>
    </citation>
    <scope>NUCLEOTIDE SEQUENCE [LARGE SCALE GENOMIC DNA]</scope>
    <source>
        <strain evidence="3 4">P080C CL</strain>
    </source>
</reference>
<dbReference type="Proteomes" id="UP000306790">
    <property type="component" value="Unassembled WGS sequence"/>
</dbReference>
<name>A0ABY2PYH8_9ENTR</name>
<evidence type="ECO:0000256" key="1">
    <source>
        <dbReference type="SAM" id="MobiDB-lite"/>
    </source>
</evidence>